<organism evidence="8 9">
    <name type="scientific">Hohenbuehelia grisea</name>
    <dbReference type="NCBI Taxonomy" id="104357"/>
    <lineage>
        <taxon>Eukaryota</taxon>
        <taxon>Fungi</taxon>
        <taxon>Dikarya</taxon>
        <taxon>Basidiomycota</taxon>
        <taxon>Agaricomycotina</taxon>
        <taxon>Agaricomycetes</taxon>
        <taxon>Agaricomycetidae</taxon>
        <taxon>Agaricales</taxon>
        <taxon>Pleurotineae</taxon>
        <taxon>Pleurotaceae</taxon>
        <taxon>Hohenbuehelia</taxon>
    </lineage>
</organism>
<evidence type="ECO:0000256" key="1">
    <source>
        <dbReference type="ARBA" id="ARBA00004191"/>
    </source>
</evidence>
<proteinExistence type="inferred from homology"/>
<evidence type="ECO:0000256" key="5">
    <source>
        <dbReference type="ARBA" id="ARBA00023157"/>
    </source>
</evidence>
<dbReference type="EMBL" id="JASNQZ010000002">
    <property type="protein sequence ID" value="KAL0959527.1"/>
    <property type="molecule type" value="Genomic_DNA"/>
</dbReference>
<evidence type="ECO:0000256" key="7">
    <source>
        <dbReference type="SAM" id="MobiDB-lite"/>
    </source>
</evidence>
<reference evidence="9" key="1">
    <citation type="submission" date="2024-06" db="EMBL/GenBank/DDBJ databases">
        <title>Multi-omics analyses provide insights into the biosynthesis of the anticancer antibiotic pleurotin in Hohenbuehelia grisea.</title>
        <authorList>
            <person name="Weaver J.A."/>
            <person name="Alberti F."/>
        </authorList>
    </citation>
    <scope>NUCLEOTIDE SEQUENCE [LARGE SCALE GENOMIC DNA]</scope>
    <source>
        <strain evidence="9">T-177</strain>
    </source>
</reference>
<feature type="compositionally biased region" description="Pro residues" evidence="7">
    <location>
        <begin position="33"/>
        <end position="47"/>
    </location>
</feature>
<evidence type="ECO:0000256" key="4">
    <source>
        <dbReference type="ARBA" id="ARBA00022525"/>
    </source>
</evidence>
<comment type="similarity">
    <text evidence="2 6">Belongs to the fungal hydrophobin family.</text>
</comment>
<keyword evidence="9" id="KW-1185">Reference proteome</keyword>
<dbReference type="Proteomes" id="UP001556367">
    <property type="component" value="Unassembled WGS sequence"/>
</dbReference>
<dbReference type="InterPro" id="IPR001338">
    <property type="entry name" value="Class_I_Hydrophobin"/>
</dbReference>
<evidence type="ECO:0000256" key="3">
    <source>
        <dbReference type="ARBA" id="ARBA00022512"/>
    </source>
</evidence>
<evidence type="ECO:0000313" key="9">
    <source>
        <dbReference type="Proteomes" id="UP001556367"/>
    </source>
</evidence>
<comment type="caution">
    <text evidence="8">The sequence shown here is derived from an EMBL/GenBank/DDBJ whole genome shotgun (WGS) entry which is preliminary data.</text>
</comment>
<feature type="region of interest" description="Disordered" evidence="7">
    <location>
        <begin position="28"/>
        <end position="51"/>
    </location>
</feature>
<comment type="subcellular location">
    <subcellularLocation>
        <location evidence="1 6">Secreted</location>
        <location evidence="1 6">Cell wall</location>
    </subcellularLocation>
</comment>
<keyword evidence="3 6" id="KW-0134">Cell wall</keyword>
<feature type="signal peptide" evidence="6">
    <location>
        <begin position="1"/>
        <end position="20"/>
    </location>
</feature>
<evidence type="ECO:0000256" key="2">
    <source>
        <dbReference type="ARBA" id="ARBA00010446"/>
    </source>
</evidence>
<keyword evidence="4 6" id="KW-0964">Secreted</keyword>
<dbReference type="CDD" id="cd23507">
    <property type="entry name" value="hydrophobin_I"/>
    <property type="match status" value="1"/>
</dbReference>
<dbReference type="SMART" id="SM00075">
    <property type="entry name" value="HYDRO"/>
    <property type="match status" value="1"/>
</dbReference>
<keyword evidence="5 6" id="KW-1015">Disulfide bond</keyword>
<evidence type="ECO:0000256" key="6">
    <source>
        <dbReference type="RuleBase" id="RU365009"/>
    </source>
</evidence>
<sequence>MYFSHALVSFVALFATFVTAAPNAPGGAYPGTHPRPPPPPPQPPVQPAPKGCGNTGAMQCCNSLQESDSAAVSNIFNLLPTGLGLTGSTGQVGFACSPIIGDTGLGGATSCAQQTACCSGETQFNGVIAMGCSPFTLGGGA</sequence>
<name>A0ABR3JVG2_9AGAR</name>
<keyword evidence="6" id="KW-0732">Signal</keyword>
<accession>A0ABR3JVG2</accession>
<evidence type="ECO:0000313" key="8">
    <source>
        <dbReference type="EMBL" id="KAL0959527.1"/>
    </source>
</evidence>
<dbReference type="Pfam" id="PF01185">
    <property type="entry name" value="Hydrophobin"/>
    <property type="match status" value="1"/>
</dbReference>
<gene>
    <name evidence="8" type="ORF">HGRIS_011240</name>
</gene>
<feature type="chain" id="PRO_5045001532" description="Hydrophobin" evidence="6">
    <location>
        <begin position="21"/>
        <end position="141"/>
    </location>
</feature>
<protein>
    <recommendedName>
        <fullName evidence="6">Hydrophobin</fullName>
    </recommendedName>
</protein>